<geneLocation type="plasmid" evidence="2 3">
    <name>unnamed1</name>
</geneLocation>
<evidence type="ECO:0000259" key="1">
    <source>
        <dbReference type="Pfam" id="PF01370"/>
    </source>
</evidence>
<dbReference type="Pfam" id="PF01370">
    <property type="entry name" value="Epimerase"/>
    <property type="match status" value="1"/>
</dbReference>
<dbReference type="InterPro" id="IPR001509">
    <property type="entry name" value="Epimerase_deHydtase"/>
</dbReference>
<dbReference type="KEGG" id="sxn:IAG42_35890"/>
<evidence type="ECO:0000313" key="3">
    <source>
        <dbReference type="Proteomes" id="UP000516428"/>
    </source>
</evidence>
<dbReference type="EMBL" id="CP061282">
    <property type="protein sequence ID" value="QNS09150.1"/>
    <property type="molecule type" value="Genomic_DNA"/>
</dbReference>
<gene>
    <name evidence="2" type="ORF">IAG42_35890</name>
</gene>
<organism evidence="2 3">
    <name type="scientific">Streptomyces xanthii</name>
    <dbReference type="NCBI Taxonomy" id="2768069"/>
    <lineage>
        <taxon>Bacteria</taxon>
        <taxon>Bacillati</taxon>
        <taxon>Actinomycetota</taxon>
        <taxon>Actinomycetes</taxon>
        <taxon>Kitasatosporales</taxon>
        <taxon>Streptomycetaceae</taxon>
        <taxon>Streptomyces</taxon>
    </lineage>
</organism>
<keyword evidence="2" id="KW-0614">Plasmid</keyword>
<dbReference type="InterPro" id="IPR050177">
    <property type="entry name" value="Lipid_A_modif_metabolic_enz"/>
</dbReference>
<protein>
    <submittedName>
        <fullName evidence="2">NAD(P)-dependent oxidoreductase</fullName>
    </submittedName>
</protein>
<proteinExistence type="predicted"/>
<dbReference type="PANTHER" id="PTHR43245">
    <property type="entry name" value="BIFUNCTIONAL POLYMYXIN RESISTANCE PROTEIN ARNA"/>
    <property type="match status" value="1"/>
</dbReference>
<accession>A0A7H1BK95</accession>
<evidence type="ECO:0000313" key="2">
    <source>
        <dbReference type="EMBL" id="QNS09150.1"/>
    </source>
</evidence>
<reference evidence="2 3" key="1">
    <citation type="submission" date="2020-09" db="EMBL/GenBank/DDBJ databases">
        <title>A novel species.</title>
        <authorList>
            <person name="Gao J."/>
        </authorList>
    </citation>
    <scope>NUCLEOTIDE SEQUENCE [LARGE SCALE GENOMIC DNA]</scope>
    <source>
        <strain evidence="2 3">CRXT-Y-14</strain>
        <plasmid evidence="2 3">unnamed1</plasmid>
    </source>
</reference>
<dbReference type="AlphaFoldDB" id="A0A7H1BK95"/>
<sequence>MTKTVVLGATGCMGRHVCAAFEARGIDVVAVARRPAPHTAPHPFLALDAADCPQEQLAQILADQNADTVVNATLGWGEEQHRINVQLVKHLTGALQLLPAAHRPRLVQLGTVHEYGPMPHGTVADEHLEPAPRTDYARTKLAASRHVLTSDLDAVVLRVANTVGPHLTQDGFLGSLAARLARTTPGERIELTLADARRDYIDVRDAADAVVRAALTPTLAPDRRLFNIGSGTASPITDLVTALVTAASLPPDTIVLRPGEIRSQDTAVGADWTCLDTTRARSVLGWTPTHTLEASLRAMYETAA</sequence>
<keyword evidence="3" id="KW-1185">Reference proteome</keyword>
<dbReference type="Gene3D" id="3.40.50.720">
    <property type="entry name" value="NAD(P)-binding Rossmann-like Domain"/>
    <property type="match status" value="1"/>
</dbReference>
<dbReference type="InterPro" id="IPR036291">
    <property type="entry name" value="NAD(P)-bd_dom_sf"/>
</dbReference>
<feature type="domain" description="NAD-dependent epimerase/dehydratase" evidence="1">
    <location>
        <begin position="5"/>
        <end position="229"/>
    </location>
</feature>
<name>A0A7H1BK95_9ACTN</name>
<dbReference type="RefSeq" id="WP_188341805.1">
    <property type="nucleotide sequence ID" value="NZ_CP061282.1"/>
</dbReference>
<dbReference type="Proteomes" id="UP000516428">
    <property type="component" value="Plasmid unnamed1"/>
</dbReference>
<dbReference type="SUPFAM" id="SSF51735">
    <property type="entry name" value="NAD(P)-binding Rossmann-fold domains"/>
    <property type="match status" value="1"/>
</dbReference>